<keyword evidence="2" id="KW-1185">Reference proteome</keyword>
<dbReference type="RefSeq" id="WP_179398000.1">
    <property type="nucleotide sequence ID" value="NZ_JACBZO010000001.1"/>
</dbReference>
<reference evidence="1 2" key="1">
    <citation type="submission" date="2020-07" db="EMBL/GenBank/DDBJ databases">
        <title>Sequencing the genomes of 1000 actinobacteria strains.</title>
        <authorList>
            <person name="Klenk H.-P."/>
        </authorList>
    </citation>
    <scope>NUCLEOTIDE SEQUENCE [LARGE SCALE GENOMIC DNA]</scope>
    <source>
        <strain evidence="1 2">DSM 19970</strain>
    </source>
</reference>
<accession>A0A7Y9ZAI9</accession>
<dbReference type="EMBL" id="JACBZO010000001">
    <property type="protein sequence ID" value="NYI41631.1"/>
    <property type="molecule type" value="Genomic_DNA"/>
</dbReference>
<proteinExistence type="predicted"/>
<evidence type="ECO:0000313" key="1">
    <source>
        <dbReference type="EMBL" id="NYI41631.1"/>
    </source>
</evidence>
<name>A0A7Y9ZAI9_9MICO</name>
<sequence>MSKFEDIREFLGEVHYPLEVEKALEAVTEVPEDLEEQAEFFDKIQHSLTSRLREES</sequence>
<protein>
    <submittedName>
        <fullName evidence="1">Uncharacterized protein</fullName>
    </submittedName>
</protein>
<dbReference type="Proteomes" id="UP000547973">
    <property type="component" value="Unassembled WGS sequence"/>
</dbReference>
<dbReference type="AlphaFoldDB" id="A0A7Y9ZAI9"/>
<comment type="caution">
    <text evidence="1">The sequence shown here is derived from an EMBL/GenBank/DDBJ whole genome shotgun (WGS) entry which is preliminary data.</text>
</comment>
<evidence type="ECO:0000313" key="2">
    <source>
        <dbReference type="Proteomes" id="UP000547973"/>
    </source>
</evidence>
<organism evidence="1 2">
    <name type="scientific">Demequina lutea</name>
    <dbReference type="NCBI Taxonomy" id="431489"/>
    <lineage>
        <taxon>Bacteria</taxon>
        <taxon>Bacillati</taxon>
        <taxon>Actinomycetota</taxon>
        <taxon>Actinomycetes</taxon>
        <taxon>Micrococcales</taxon>
        <taxon>Demequinaceae</taxon>
        <taxon>Demequina</taxon>
    </lineage>
</organism>
<gene>
    <name evidence="1" type="ORF">BKA03_001750</name>
</gene>